<evidence type="ECO:0000313" key="1">
    <source>
        <dbReference type="EMBL" id="KAK3769230.1"/>
    </source>
</evidence>
<proteinExistence type="predicted"/>
<organism evidence="1 2">
    <name type="scientific">Elysia crispata</name>
    <name type="common">lettuce slug</name>
    <dbReference type="NCBI Taxonomy" id="231223"/>
    <lineage>
        <taxon>Eukaryota</taxon>
        <taxon>Metazoa</taxon>
        <taxon>Spiralia</taxon>
        <taxon>Lophotrochozoa</taxon>
        <taxon>Mollusca</taxon>
        <taxon>Gastropoda</taxon>
        <taxon>Heterobranchia</taxon>
        <taxon>Euthyneura</taxon>
        <taxon>Panpulmonata</taxon>
        <taxon>Sacoglossa</taxon>
        <taxon>Placobranchoidea</taxon>
        <taxon>Plakobranchidae</taxon>
        <taxon>Elysia</taxon>
    </lineage>
</organism>
<comment type="caution">
    <text evidence="1">The sequence shown here is derived from an EMBL/GenBank/DDBJ whole genome shotgun (WGS) entry which is preliminary data.</text>
</comment>
<dbReference type="Proteomes" id="UP001283361">
    <property type="component" value="Unassembled WGS sequence"/>
</dbReference>
<sequence length="98" mass="10827">MDRNPLCPPSLFANTCIKKKTENEWMDVELSVSLLLSGNIVIEPFGCADRSGGASRCIGGSSGVMSLEWNCLQRQGDGCRIEVQILLQLLQHKQKHPQ</sequence>
<gene>
    <name evidence="1" type="ORF">RRG08_005177</name>
</gene>
<accession>A0AAE1DGT1</accession>
<reference evidence="1" key="1">
    <citation type="journal article" date="2023" name="G3 (Bethesda)">
        <title>A reference genome for the long-term kleptoplast-retaining sea slug Elysia crispata morphotype clarki.</title>
        <authorList>
            <person name="Eastman K.E."/>
            <person name="Pendleton A.L."/>
            <person name="Shaikh M.A."/>
            <person name="Suttiyut T."/>
            <person name="Ogas R."/>
            <person name="Tomko P."/>
            <person name="Gavelis G."/>
            <person name="Widhalm J.R."/>
            <person name="Wisecaver J.H."/>
        </authorList>
    </citation>
    <scope>NUCLEOTIDE SEQUENCE</scope>
    <source>
        <strain evidence="1">ECLA1</strain>
    </source>
</reference>
<evidence type="ECO:0000313" key="2">
    <source>
        <dbReference type="Proteomes" id="UP001283361"/>
    </source>
</evidence>
<dbReference type="EMBL" id="JAWDGP010003957">
    <property type="protein sequence ID" value="KAK3769230.1"/>
    <property type="molecule type" value="Genomic_DNA"/>
</dbReference>
<keyword evidence="2" id="KW-1185">Reference proteome</keyword>
<name>A0AAE1DGT1_9GAST</name>
<protein>
    <submittedName>
        <fullName evidence="1">Uncharacterized protein</fullName>
    </submittedName>
</protein>
<dbReference type="AlphaFoldDB" id="A0AAE1DGT1"/>